<gene>
    <name evidence="1" type="ORF">BJY01DRAFT_255717</name>
</gene>
<dbReference type="Proteomes" id="UP001610446">
    <property type="component" value="Unassembled WGS sequence"/>
</dbReference>
<evidence type="ECO:0000313" key="1">
    <source>
        <dbReference type="EMBL" id="KAL2827453.1"/>
    </source>
</evidence>
<reference evidence="1 2" key="1">
    <citation type="submission" date="2024-07" db="EMBL/GenBank/DDBJ databases">
        <title>Section-level genome sequencing and comparative genomics of Aspergillus sections Usti and Cavernicolus.</title>
        <authorList>
            <consortium name="Lawrence Berkeley National Laboratory"/>
            <person name="Nybo J.L."/>
            <person name="Vesth T.C."/>
            <person name="Theobald S."/>
            <person name="Frisvad J.C."/>
            <person name="Larsen T.O."/>
            <person name="Kjaerboelling I."/>
            <person name="Rothschild-Mancinelli K."/>
            <person name="Lyhne E.K."/>
            <person name="Kogle M.E."/>
            <person name="Barry K."/>
            <person name="Clum A."/>
            <person name="Na H."/>
            <person name="Ledsgaard L."/>
            <person name="Lin J."/>
            <person name="Lipzen A."/>
            <person name="Kuo A."/>
            <person name="Riley R."/>
            <person name="Mondo S."/>
            <person name="Labutti K."/>
            <person name="Haridas S."/>
            <person name="Pangalinan J."/>
            <person name="Salamov A.A."/>
            <person name="Simmons B.A."/>
            <person name="Magnuson J.K."/>
            <person name="Chen J."/>
            <person name="Drula E."/>
            <person name="Henrissat B."/>
            <person name="Wiebenga A."/>
            <person name="Lubbers R.J."/>
            <person name="Gomes A.C."/>
            <person name="Makela M.R."/>
            <person name="Stajich J."/>
            <person name="Grigoriev I.V."/>
            <person name="Mortensen U.H."/>
            <person name="De Vries R.P."/>
            <person name="Baker S.E."/>
            <person name="Andersen M.R."/>
        </authorList>
    </citation>
    <scope>NUCLEOTIDE SEQUENCE [LARGE SCALE GENOMIC DNA]</scope>
    <source>
        <strain evidence="1 2">CBS 123904</strain>
    </source>
</reference>
<dbReference type="EMBL" id="JBFXLU010000400">
    <property type="protein sequence ID" value="KAL2827453.1"/>
    <property type="molecule type" value="Genomic_DNA"/>
</dbReference>
<name>A0ABR4II54_9EURO</name>
<accession>A0ABR4II54</accession>
<proteinExistence type="predicted"/>
<evidence type="ECO:0000313" key="2">
    <source>
        <dbReference type="Proteomes" id="UP001610446"/>
    </source>
</evidence>
<organism evidence="1 2">
    <name type="scientific">Aspergillus pseudoustus</name>
    <dbReference type="NCBI Taxonomy" id="1810923"/>
    <lineage>
        <taxon>Eukaryota</taxon>
        <taxon>Fungi</taxon>
        <taxon>Dikarya</taxon>
        <taxon>Ascomycota</taxon>
        <taxon>Pezizomycotina</taxon>
        <taxon>Eurotiomycetes</taxon>
        <taxon>Eurotiomycetidae</taxon>
        <taxon>Eurotiales</taxon>
        <taxon>Aspergillaceae</taxon>
        <taxon>Aspergillus</taxon>
        <taxon>Aspergillus subgen. Nidulantes</taxon>
    </lineage>
</organism>
<comment type="caution">
    <text evidence="1">The sequence shown here is derived from an EMBL/GenBank/DDBJ whole genome shotgun (WGS) entry which is preliminary data.</text>
</comment>
<keyword evidence="2" id="KW-1185">Reference proteome</keyword>
<protein>
    <submittedName>
        <fullName evidence="1">Uncharacterized protein</fullName>
    </submittedName>
</protein>
<sequence>MASLPSTGMTVAVTNDDFSDTSHLTASATSSGVAARPYRDVKLPYSASLTPIAFYESTSISVLFEVGDLLAVWMRGGVVDGVVDGDVQFTKCQHCFADHLPHADGVGHVRLIETDRVALTPQIIRDLHSAHRVDFCDDNAGSGLREGNRDRIADAAVAAGHAGDSSVHVSTRHGKMNVEEWW</sequence>